<dbReference type="CDD" id="cd11618">
    <property type="entry name" value="ChtBD1_1"/>
    <property type="match status" value="2"/>
</dbReference>
<dbReference type="AlphaFoldDB" id="A0A6A7AUA6"/>
<dbReference type="SMART" id="SM00270">
    <property type="entry name" value="ChtBD1"/>
    <property type="match status" value="1"/>
</dbReference>
<evidence type="ECO:0000313" key="11">
    <source>
        <dbReference type="EMBL" id="KAF2845708.1"/>
    </source>
</evidence>
<accession>A0A6A7AUA6</accession>
<evidence type="ECO:0000256" key="1">
    <source>
        <dbReference type="ARBA" id="ARBA00001941"/>
    </source>
</evidence>
<protein>
    <submittedName>
        <fullName evidence="11">Carbohydrate-binding module family 18 protein</fullName>
    </submittedName>
</protein>
<evidence type="ECO:0000313" key="12">
    <source>
        <dbReference type="Proteomes" id="UP000799423"/>
    </source>
</evidence>
<evidence type="ECO:0000256" key="9">
    <source>
        <dbReference type="SAM" id="MobiDB-lite"/>
    </source>
</evidence>
<dbReference type="Proteomes" id="UP000799423">
    <property type="component" value="Unassembled WGS sequence"/>
</dbReference>
<comment type="caution">
    <text evidence="8">Lacks conserved residue(s) required for the propagation of feature annotation.</text>
</comment>
<keyword evidence="6" id="KW-0119">Carbohydrate metabolism</keyword>
<dbReference type="GO" id="GO:0016787">
    <property type="term" value="F:hydrolase activity"/>
    <property type="evidence" value="ECO:0007669"/>
    <property type="project" value="UniProtKB-KW"/>
</dbReference>
<evidence type="ECO:0000256" key="3">
    <source>
        <dbReference type="ARBA" id="ARBA00022723"/>
    </source>
</evidence>
<feature type="domain" description="Chitin-binding type-1" evidence="10">
    <location>
        <begin position="110"/>
        <end position="156"/>
    </location>
</feature>
<feature type="disulfide bond" evidence="8">
    <location>
        <begin position="129"/>
        <end position="143"/>
    </location>
</feature>
<evidence type="ECO:0000256" key="2">
    <source>
        <dbReference type="ARBA" id="ARBA00022669"/>
    </source>
</evidence>
<dbReference type="Gene3D" id="3.30.60.10">
    <property type="entry name" value="Endochitinase-like"/>
    <property type="match status" value="2"/>
</dbReference>
<dbReference type="EMBL" id="MU006343">
    <property type="protein sequence ID" value="KAF2845708.1"/>
    <property type="molecule type" value="Genomic_DNA"/>
</dbReference>
<keyword evidence="3" id="KW-0479">Metal-binding</keyword>
<evidence type="ECO:0000256" key="8">
    <source>
        <dbReference type="PROSITE-ProRule" id="PRU00261"/>
    </source>
</evidence>
<dbReference type="GO" id="GO:0046872">
    <property type="term" value="F:metal ion binding"/>
    <property type="evidence" value="ECO:0007669"/>
    <property type="project" value="UniProtKB-KW"/>
</dbReference>
<gene>
    <name evidence="11" type="ORF">T440DRAFT_407329</name>
</gene>
<evidence type="ECO:0000256" key="4">
    <source>
        <dbReference type="ARBA" id="ARBA00022729"/>
    </source>
</evidence>
<dbReference type="PANTHER" id="PTHR46471">
    <property type="entry name" value="CHITIN DEACETYLASE"/>
    <property type="match status" value="1"/>
</dbReference>
<dbReference type="InterPro" id="IPR036861">
    <property type="entry name" value="Endochitinase-like_sf"/>
</dbReference>
<proteinExistence type="predicted"/>
<feature type="domain" description="Chitin-binding type-1" evidence="10">
    <location>
        <begin position="30"/>
        <end position="77"/>
    </location>
</feature>
<dbReference type="Pfam" id="PF00187">
    <property type="entry name" value="Chitin_bind_1"/>
    <property type="match status" value="1"/>
</dbReference>
<name>A0A6A7AUA6_9PLEO</name>
<keyword evidence="4" id="KW-0732">Signal</keyword>
<comment type="cofactor">
    <cofactor evidence="1">
        <name>Co(2+)</name>
        <dbReference type="ChEBI" id="CHEBI:48828"/>
    </cofactor>
</comment>
<sequence>MNVWYNIDFRQPTTTGPAPTVSPIGTLSEEGTCGGDTGFNCIGYIDGECCSNYGWCGREYTHCGVDNCDPAFGKCGEDNIPGFTSVTYIVPSTELTSPTAVPSGTRVSDAGECGPAYEQNCVGYGRGECCSQWGYCGDTNLHCDAGCQSDFGNCLPRLVVTSSASLPSATESPSSTGSPSATESPSAATPTPSAVVRPFLTTLRSKVVVCKPKI</sequence>
<keyword evidence="7" id="KW-0170">Cobalt</keyword>
<keyword evidence="8" id="KW-1015">Disulfide bond</keyword>
<keyword evidence="2 8" id="KW-0147">Chitin-binding</keyword>
<feature type="disulfide bond" evidence="8">
    <location>
        <begin position="49"/>
        <end position="63"/>
    </location>
</feature>
<evidence type="ECO:0000256" key="6">
    <source>
        <dbReference type="ARBA" id="ARBA00023277"/>
    </source>
</evidence>
<reference evidence="11" key="1">
    <citation type="submission" date="2020-01" db="EMBL/GenBank/DDBJ databases">
        <authorList>
            <consortium name="DOE Joint Genome Institute"/>
            <person name="Haridas S."/>
            <person name="Albert R."/>
            <person name="Binder M."/>
            <person name="Bloem J."/>
            <person name="Labutti K."/>
            <person name="Salamov A."/>
            <person name="Andreopoulos B."/>
            <person name="Baker S.E."/>
            <person name="Barry K."/>
            <person name="Bills G."/>
            <person name="Bluhm B.H."/>
            <person name="Cannon C."/>
            <person name="Castanera R."/>
            <person name="Culley D.E."/>
            <person name="Daum C."/>
            <person name="Ezra D."/>
            <person name="Gonzalez J.B."/>
            <person name="Henrissat B."/>
            <person name="Kuo A."/>
            <person name="Liang C."/>
            <person name="Lipzen A."/>
            <person name="Lutzoni F."/>
            <person name="Magnuson J."/>
            <person name="Mondo S."/>
            <person name="Nolan M."/>
            <person name="Ohm R."/>
            <person name="Pangilinan J."/>
            <person name="Park H.-J."/>
            <person name="Ramirez L."/>
            <person name="Alfaro M."/>
            <person name="Sun H."/>
            <person name="Tritt A."/>
            <person name="Yoshinaga Y."/>
            <person name="Zwiers L.-H."/>
            <person name="Turgeon B.G."/>
            <person name="Goodwin S.B."/>
            <person name="Spatafora J.W."/>
            <person name="Crous P.W."/>
            <person name="Grigoriev I.V."/>
        </authorList>
    </citation>
    <scope>NUCLEOTIDE SEQUENCE</scope>
    <source>
        <strain evidence="11">IPT5</strain>
    </source>
</reference>
<organism evidence="11 12">
    <name type="scientific">Plenodomus tracheiphilus IPT5</name>
    <dbReference type="NCBI Taxonomy" id="1408161"/>
    <lineage>
        <taxon>Eukaryota</taxon>
        <taxon>Fungi</taxon>
        <taxon>Dikarya</taxon>
        <taxon>Ascomycota</taxon>
        <taxon>Pezizomycotina</taxon>
        <taxon>Dothideomycetes</taxon>
        <taxon>Pleosporomycetidae</taxon>
        <taxon>Pleosporales</taxon>
        <taxon>Pleosporineae</taxon>
        <taxon>Leptosphaeriaceae</taxon>
        <taxon>Plenodomus</taxon>
    </lineage>
</organism>
<keyword evidence="12" id="KW-1185">Reference proteome</keyword>
<dbReference type="SUPFAM" id="SSF57016">
    <property type="entry name" value="Plant lectins/antimicrobial peptides"/>
    <property type="match status" value="2"/>
</dbReference>
<keyword evidence="5" id="KW-0378">Hydrolase</keyword>
<feature type="compositionally biased region" description="Low complexity" evidence="9">
    <location>
        <begin position="167"/>
        <end position="192"/>
    </location>
</feature>
<dbReference type="OrthoDB" id="1193027at2759"/>
<evidence type="ECO:0000256" key="7">
    <source>
        <dbReference type="ARBA" id="ARBA00023285"/>
    </source>
</evidence>
<evidence type="ECO:0000259" key="10">
    <source>
        <dbReference type="PROSITE" id="PS50941"/>
    </source>
</evidence>
<dbReference type="PANTHER" id="PTHR46471:SF2">
    <property type="entry name" value="CHITIN DEACETYLASE-RELATED"/>
    <property type="match status" value="1"/>
</dbReference>
<dbReference type="InterPro" id="IPR001002">
    <property type="entry name" value="Chitin-bd_1"/>
</dbReference>
<dbReference type="PROSITE" id="PS50941">
    <property type="entry name" value="CHIT_BIND_I_2"/>
    <property type="match status" value="2"/>
</dbReference>
<evidence type="ECO:0000256" key="5">
    <source>
        <dbReference type="ARBA" id="ARBA00022801"/>
    </source>
</evidence>
<feature type="region of interest" description="Disordered" evidence="9">
    <location>
        <begin position="165"/>
        <end position="192"/>
    </location>
</feature>
<dbReference type="GO" id="GO:0008061">
    <property type="term" value="F:chitin binding"/>
    <property type="evidence" value="ECO:0007669"/>
    <property type="project" value="UniProtKB-UniRule"/>
</dbReference>